<dbReference type="SMART" id="SM00015">
    <property type="entry name" value="IQ"/>
    <property type="match status" value="4"/>
</dbReference>
<feature type="compositionally biased region" description="Basic residues" evidence="7">
    <location>
        <begin position="951"/>
        <end position="961"/>
    </location>
</feature>
<gene>
    <name evidence="9" type="ORF">OTU49_007897</name>
</gene>
<feature type="domain" description="Myosin motor" evidence="8">
    <location>
        <begin position="60"/>
        <end position="760"/>
    </location>
</feature>
<dbReference type="CDD" id="cd00124">
    <property type="entry name" value="MYSc"/>
    <property type="match status" value="1"/>
</dbReference>
<dbReference type="PANTHER" id="PTHR13140:SF289">
    <property type="entry name" value="UNCONVENTIONAL MYOSIN-XIX"/>
    <property type="match status" value="1"/>
</dbReference>
<keyword evidence="4 6" id="KW-0505">Motor protein</keyword>
<dbReference type="InterPro" id="IPR027417">
    <property type="entry name" value="P-loop_NTPase"/>
</dbReference>
<feature type="region of interest" description="Disordered" evidence="7">
    <location>
        <begin position="932"/>
        <end position="961"/>
    </location>
</feature>
<evidence type="ECO:0000256" key="2">
    <source>
        <dbReference type="ARBA" id="ARBA00022840"/>
    </source>
</evidence>
<dbReference type="GO" id="GO:0005524">
    <property type="term" value="F:ATP binding"/>
    <property type="evidence" value="ECO:0007669"/>
    <property type="project" value="UniProtKB-UniRule"/>
</dbReference>
<keyword evidence="3 6" id="KW-0518">Myosin</keyword>
<evidence type="ECO:0000259" key="8">
    <source>
        <dbReference type="PROSITE" id="PS51456"/>
    </source>
</evidence>
<keyword evidence="1 6" id="KW-0547">Nucleotide-binding</keyword>
<dbReference type="Gene3D" id="1.20.120.720">
    <property type="entry name" value="Myosin VI head, motor domain, U50 subdomain"/>
    <property type="match status" value="1"/>
</dbReference>
<evidence type="ECO:0000256" key="6">
    <source>
        <dbReference type="PROSITE-ProRule" id="PRU00782"/>
    </source>
</evidence>
<dbReference type="EMBL" id="JARKIK010000063">
    <property type="protein sequence ID" value="KAK8730733.1"/>
    <property type="molecule type" value="Genomic_DNA"/>
</dbReference>
<evidence type="ECO:0000313" key="9">
    <source>
        <dbReference type="EMBL" id="KAK8730733.1"/>
    </source>
</evidence>
<dbReference type="GO" id="GO:0051015">
    <property type="term" value="F:actin filament binding"/>
    <property type="evidence" value="ECO:0007669"/>
    <property type="project" value="TreeGrafter"/>
</dbReference>
<reference evidence="9 10" key="1">
    <citation type="journal article" date="2024" name="BMC Genomics">
        <title>Genome assembly of redclaw crayfish (Cherax quadricarinatus) provides insights into its immune adaptation and hypoxia tolerance.</title>
        <authorList>
            <person name="Liu Z."/>
            <person name="Zheng J."/>
            <person name="Li H."/>
            <person name="Fang K."/>
            <person name="Wang S."/>
            <person name="He J."/>
            <person name="Zhou D."/>
            <person name="Weng S."/>
            <person name="Chi M."/>
            <person name="Gu Z."/>
            <person name="He J."/>
            <person name="Li F."/>
            <person name="Wang M."/>
        </authorList>
    </citation>
    <scope>NUCLEOTIDE SEQUENCE [LARGE SCALE GENOMIC DNA]</scope>
    <source>
        <strain evidence="9">ZL_2023a</strain>
    </source>
</reference>
<dbReference type="InterPro" id="IPR036961">
    <property type="entry name" value="Kinesin_motor_dom_sf"/>
</dbReference>
<accession>A0AAW0WTX9</accession>
<dbReference type="PROSITE" id="PS51456">
    <property type="entry name" value="MYOSIN_MOTOR"/>
    <property type="match status" value="1"/>
</dbReference>
<dbReference type="Gene3D" id="1.20.5.190">
    <property type="match status" value="2"/>
</dbReference>
<dbReference type="Proteomes" id="UP001445076">
    <property type="component" value="Unassembled WGS sequence"/>
</dbReference>
<keyword evidence="10" id="KW-1185">Reference proteome</keyword>
<dbReference type="GO" id="GO:0016459">
    <property type="term" value="C:myosin complex"/>
    <property type="evidence" value="ECO:0007669"/>
    <property type="project" value="UniProtKB-KW"/>
</dbReference>
<dbReference type="InterPro" id="IPR001609">
    <property type="entry name" value="Myosin_head_motor_dom-like"/>
</dbReference>
<dbReference type="GO" id="GO:0016020">
    <property type="term" value="C:membrane"/>
    <property type="evidence" value="ECO:0007669"/>
    <property type="project" value="TreeGrafter"/>
</dbReference>
<dbReference type="Pfam" id="PF00063">
    <property type="entry name" value="Myosin_head"/>
    <property type="match status" value="1"/>
</dbReference>
<name>A0AAW0WTX9_CHEQU</name>
<comment type="caution">
    <text evidence="9">The sequence shown here is derived from an EMBL/GenBank/DDBJ whole genome shotgun (WGS) entry which is preliminary data.</text>
</comment>
<comment type="similarity">
    <text evidence="6">Belongs to the TRAFAC class myosin-kinesin ATPase superfamily. Myosin family.</text>
</comment>
<feature type="region of interest" description="Actin-binding" evidence="6">
    <location>
        <begin position="637"/>
        <end position="659"/>
    </location>
</feature>
<evidence type="ECO:0000256" key="7">
    <source>
        <dbReference type="SAM" id="MobiDB-lite"/>
    </source>
</evidence>
<dbReference type="GO" id="GO:0000146">
    <property type="term" value="F:microfilament motor activity"/>
    <property type="evidence" value="ECO:0007669"/>
    <property type="project" value="TreeGrafter"/>
</dbReference>
<organism evidence="9 10">
    <name type="scientific">Cherax quadricarinatus</name>
    <name type="common">Australian red claw crayfish</name>
    <dbReference type="NCBI Taxonomy" id="27406"/>
    <lineage>
        <taxon>Eukaryota</taxon>
        <taxon>Metazoa</taxon>
        <taxon>Ecdysozoa</taxon>
        <taxon>Arthropoda</taxon>
        <taxon>Crustacea</taxon>
        <taxon>Multicrustacea</taxon>
        <taxon>Malacostraca</taxon>
        <taxon>Eumalacostraca</taxon>
        <taxon>Eucarida</taxon>
        <taxon>Decapoda</taxon>
        <taxon>Pleocyemata</taxon>
        <taxon>Astacidea</taxon>
        <taxon>Parastacoidea</taxon>
        <taxon>Parastacidae</taxon>
        <taxon>Cherax</taxon>
    </lineage>
</organism>
<keyword evidence="5 6" id="KW-0009">Actin-binding</keyword>
<dbReference type="InterPro" id="IPR000048">
    <property type="entry name" value="IQ_motif_EF-hand-BS"/>
</dbReference>
<dbReference type="Gene3D" id="1.20.58.530">
    <property type="match status" value="1"/>
</dbReference>
<dbReference type="GO" id="GO:0007015">
    <property type="term" value="P:actin filament organization"/>
    <property type="evidence" value="ECO:0007669"/>
    <property type="project" value="TreeGrafter"/>
</dbReference>
<evidence type="ECO:0000256" key="4">
    <source>
        <dbReference type="ARBA" id="ARBA00023175"/>
    </source>
</evidence>
<dbReference type="GO" id="GO:0005737">
    <property type="term" value="C:cytoplasm"/>
    <property type="evidence" value="ECO:0007669"/>
    <property type="project" value="UniProtKB-ARBA"/>
</dbReference>
<feature type="region of interest" description="Disordered" evidence="7">
    <location>
        <begin position="1"/>
        <end position="27"/>
    </location>
</feature>
<sequence>MDYDESSLSLGRRSSKIPPPVPKKKPRKDVVTVSELRCNTGSQESLLSDSFLDIPVDELILCDDLTRLPILYDDIVLECVCLRYCERLFYTWAGPTLVAANPCRLVDYLYTSSQIKHHHNQVKSGVDRRDAHVYSIAGVAHHRLTHDLGLVNQAVLVSGESGAGKTESARYMLGYLTHVETKILQVPRSPLKGVWEDMEPTDIQNKILASNPILEAFGNAATIRNHNSSRFGKLIRLQYGGQQLRGAEIDTYLLEKTRVTHQTENERNFHIFYQVLSGVRSGLLKDLFESEETYNILLGEATSSDLANLQETLHAFQQLNFSRSHQNEIFKVIAALLYLGNITFIQEEGQTNWTVNKASTECVRSLQGACVLLGLREDQLVNTLTVHTFSVSSAQKVSVFHKPCERRRQCVERRDALMQLIYQCLFIHIVNFINDKIRADRTVWSHFLGILDVYGFETFEQNSLEQLCINYANERLQQAFTFRYLSAEHQMLKEEGLLGMDVPYTDNSSCVRALDSRISVFAILNEECQLKRDVKEDEACNRVCKALEHTGLVCAPSSPKHTPGFVICHYAGPVKYDAEGLLHKNKDEVPQEVWGLLAGSSQDFIGKLTVGTHGVDIEAGRRTTRKITTLSKFKSSVDTLMKTLSQCDLHYVRCIKPSEGALTGMVDREYTLHQLKACGVIETVCISQAGYPVRMCYADFYARYGGSRIERDVAASSIALARSILGTSAEGDIDTAKCRFGYTRVFLSESALHTLEKVREEKRNQAATCLQKCWRKYSCQKKYKRCKAASCLIQKNVKSWLTRLKYKKIKYSCLLIQRNVRRVITRKKYLRLYKATLTIQRYFRGWATRRKYEAAMQPMVMRPVSRQSVMSMNSLDYYSLTTSVSIHSLNPSLLDTSPCEGVIGDTGAFSLTGEALKAYLSPEHHQRLLETEESGIETDTESINGDASHVGYRRSRKLRRRSQLNELMEERSKAKMHHTASDESLADIMSKPVSSSPKLKNSNCKSHNVAKMTITSPKDSEKPTNAAKKAFSGTLSKNIKHLSDEKVKEAKPLLQTSVQRMRVATMRTFQEISGILKDYSPPESLQMVLSKQNTSLFFRDGVLSYRRMPVIAIKFHTRPTCLPFSHNLPHLEQPQGLWDAVH</sequence>
<dbReference type="Gene3D" id="3.40.850.10">
    <property type="entry name" value="Kinesin motor domain"/>
    <property type="match status" value="1"/>
</dbReference>
<keyword evidence="2 6" id="KW-0067">ATP-binding</keyword>
<protein>
    <recommendedName>
        <fullName evidence="8">Myosin motor domain-containing protein</fullName>
    </recommendedName>
</protein>
<dbReference type="PROSITE" id="PS50096">
    <property type="entry name" value="IQ"/>
    <property type="match status" value="1"/>
</dbReference>
<evidence type="ECO:0000256" key="5">
    <source>
        <dbReference type="ARBA" id="ARBA00023203"/>
    </source>
</evidence>
<evidence type="ECO:0000256" key="1">
    <source>
        <dbReference type="ARBA" id="ARBA00022741"/>
    </source>
</evidence>
<proteinExistence type="inferred from homology"/>
<feature type="binding site" evidence="6">
    <location>
        <begin position="159"/>
        <end position="166"/>
    </location>
    <ligand>
        <name>ATP</name>
        <dbReference type="ChEBI" id="CHEBI:30616"/>
    </ligand>
</feature>
<dbReference type="SUPFAM" id="SSF52540">
    <property type="entry name" value="P-loop containing nucleoside triphosphate hydrolases"/>
    <property type="match status" value="1"/>
</dbReference>
<evidence type="ECO:0000256" key="3">
    <source>
        <dbReference type="ARBA" id="ARBA00023123"/>
    </source>
</evidence>
<dbReference type="Gene3D" id="1.10.10.820">
    <property type="match status" value="1"/>
</dbReference>
<dbReference type="SMART" id="SM00242">
    <property type="entry name" value="MYSc"/>
    <property type="match status" value="1"/>
</dbReference>
<dbReference type="Gene3D" id="6.20.240.20">
    <property type="match status" value="1"/>
</dbReference>
<dbReference type="PANTHER" id="PTHR13140">
    <property type="entry name" value="MYOSIN"/>
    <property type="match status" value="1"/>
</dbReference>
<dbReference type="PRINTS" id="PR00193">
    <property type="entry name" value="MYOSINHEAVY"/>
</dbReference>
<evidence type="ECO:0000313" key="10">
    <source>
        <dbReference type="Proteomes" id="UP001445076"/>
    </source>
</evidence>
<dbReference type="Pfam" id="PF00612">
    <property type="entry name" value="IQ"/>
    <property type="match status" value="2"/>
</dbReference>
<dbReference type="AlphaFoldDB" id="A0AAW0WTX9"/>